<protein>
    <submittedName>
        <fullName evidence="1">Uncharacterized protein</fullName>
    </submittedName>
</protein>
<gene>
    <name evidence="1" type="ORF">DCAR_023886</name>
</gene>
<dbReference type="EMBL" id="LNRQ01000007">
    <property type="protein sequence ID" value="KZM86752.1"/>
    <property type="molecule type" value="Genomic_DNA"/>
</dbReference>
<dbReference type="Gene3D" id="2.60.120.650">
    <property type="entry name" value="Cupin"/>
    <property type="match status" value="1"/>
</dbReference>
<reference evidence="1" key="1">
    <citation type="journal article" date="2016" name="Nat. Genet.">
        <title>A high-quality carrot genome assembly provides new insights into carotenoid accumulation and asterid genome evolution.</title>
        <authorList>
            <person name="Iorizzo M."/>
            <person name="Ellison S."/>
            <person name="Senalik D."/>
            <person name="Zeng P."/>
            <person name="Satapoomin P."/>
            <person name="Huang J."/>
            <person name="Bowman M."/>
            <person name="Iovene M."/>
            <person name="Sanseverino W."/>
            <person name="Cavagnaro P."/>
            <person name="Yildiz M."/>
            <person name="Macko-Podgorni A."/>
            <person name="Moranska E."/>
            <person name="Grzebelus E."/>
            <person name="Grzebelus D."/>
            <person name="Ashrafi H."/>
            <person name="Zheng Z."/>
            <person name="Cheng S."/>
            <person name="Spooner D."/>
            <person name="Van Deynze A."/>
            <person name="Simon P."/>
        </authorList>
    </citation>
    <scope>NUCLEOTIDE SEQUENCE [LARGE SCALE GENOMIC DNA]</scope>
    <source>
        <tissue evidence="1">Leaf</tissue>
    </source>
</reference>
<comment type="caution">
    <text evidence="1">The sequence shown here is derived from an EMBL/GenBank/DDBJ whole genome shotgun (WGS) entry which is preliminary data.</text>
</comment>
<dbReference type="Gramene" id="KZM86752">
    <property type="protein sequence ID" value="KZM86752"/>
    <property type="gene ID" value="DCAR_023886"/>
</dbReference>
<evidence type="ECO:0000313" key="1">
    <source>
        <dbReference type="EMBL" id="KZM86752.1"/>
    </source>
</evidence>
<dbReference type="AlphaFoldDB" id="A0A161ZIM3"/>
<sequence>MACSASPKGEFTTRVQQVGSCQGKGHPVIKSVRESGKSYTVSEFEAKAKSFERNYFEKSSIDKGAFGNRKSLLERLFIA</sequence>
<proteinExistence type="predicted"/>
<organism evidence="1">
    <name type="scientific">Daucus carota subsp. sativus</name>
    <name type="common">Carrot</name>
    <dbReference type="NCBI Taxonomy" id="79200"/>
    <lineage>
        <taxon>Eukaryota</taxon>
        <taxon>Viridiplantae</taxon>
        <taxon>Streptophyta</taxon>
        <taxon>Embryophyta</taxon>
        <taxon>Tracheophyta</taxon>
        <taxon>Spermatophyta</taxon>
        <taxon>Magnoliopsida</taxon>
        <taxon>eudicotyledons</taxon>
        <taxon>Gunneridae</taxon>
        <taxon>Pentapetalae</taxon>
        <taxon>asterids</taxon>
        <taxon>campanulids</taxon>
        <taxon>Apiales</taxon>
        <taxon>Apiaceae</taxon>
        <taxon>Apioideae</taxon>
        <taxon>Scandiceae</taxon>
        <taxon>Daucinae</taxon>
        <taxon>Daucus</taxon>
        <taxon>Daucus sect. Daucus</taxon>
    </lineage>
</organism>
<name>A0A161ZIM3_DAUCS</name>
<accession>A0A161ZIM3</accession>